<organism evidence="1 2">
    <name type="scientific">Ambrosiozyma monospora</name>
    <name type="common">Yeast</name>
    <name type="synonym">Endomycopsis monosporus</name>
    <dbReference type="NCBI Taxonomy" id="43982"/>
    <lineage>
        <taxon>Eukaryota</taxon>
        <taxon>Fungi</taxon>
        <taxon>Dikarya</taxon>
        <taxon>Ascomycota</taxon>
        <taxon>Saccharomycotina</taxon>
        <taxon>Pichiomycetes</taxon>
        <taxon>Pichiales</taxon>
        <taxon>Pichiaceae</taxon>
        <taxon>Ambrosiozyma</taxon>
    </lineage>
</organism>
<reference evidence="1" key="1">
    <citation type="submission" date="2023-04" db="EMBL/GenBank/DDBJ databases">
        <title>Ambrosiozyma monospora NBRC 10751.</title>
        <authorList>
            <person name="Ichikawa N."/>
            <person name="Sato H."/>
            <person name="Tonouchi N."/>
        </authorList>
    </citation>
    <scope>NUCLEOTIDE SEQUENCE</scope>
    <source>
        <strain evidence="1">NBRC 10751</strain>
    </source>
</reference>
<evidence type="ECO:0000313" key="1">
    <source>
        <dbReference type="EMBL" id="GME92452.1"/>
    </source>
</evidence>
<comment type="caution">
    <text evidence="1">The sequence shown here is derived from an EMBL/GenBank/DDBJ whole genome shotgun (WGS) entry which is preliminary data.</text>
</comment>
<sequence>MSLQSIKFNEKNATLSILNQLLVPYQTVYLDITSMAPPLDQDQDQESTHFSGYDAIKGMYTRGAPAIMLVGVFSIIVELNSVINENKNKWQYNLTDIPIFKKQLIQRIDKLITSRPTAVNLLNGCNEVKQIITNFKGTDLQILYKQLLQFSVQLYKDDLESNLKIGANGVDYIYKSLAEEGFKGDFSVMTICNTGSLATSGHGTALGIIRSLHERSKATTSKSQQSDADADQFKLSHVQYGFILN</sequence>
<name>A0ACB5TPF0_AMBMO</name>
<accession>A0ACB5TPF0</accession>
<dbReference type="EMBL" id="BSXS01008429">
    <property type="protein sequence ID" value="GME92452.1"/>
    <property type="molecule type" value="Genomic_DNA"/>
</dbReference>
<gene>
    <name evidence="1" type="ORF">Amon02_000907400</name>
</gene>
<evidence type="ECO:0000313" key="2">
    <source>
        <dbReference type="Proteomes" id="UP001165064"/>
    </source>
</evidence>
<keyword evidence="2" id="KW-1185">Reference proteome</keyword>
<proteinExistence type="predicted"/>
<protein>
    <submittedName>
        <fullName evidence="1">Unnamed protein product</fullName>
    </submittedName>
</protein>
<dbReference type="Proteomes" id="UP001165064">
    <property type="component" value="Unassembled WGS sequence"/>
</dbReference>